<dbReference type="AlphaFoldDB" id="A0A914DYA1"/>
<keyword evidence="2" id="KW-1185">Reference proteome</keyword>
<proteinExistence type="predicted"/>
<organism evidence="2 3">
    <name type="scientific">Acrobeloides nanus</name>
    <dbReference type="NCBI Taxonomy" id="290746"/>
    <lineage>
        <taxon>Eukaryota</taxon>
        <taxon>Metazoa</taxon>
        <taxon>Ecdysozoa</taxon>
        <taxon>Nematoda</taxon>
        <taxon>Chromadorea</taxon>
        <taxon>Rhabditida</taxon>
        <taxon>Tylenchina</taxon>
        <taxon>Cephalobomorpha</taxon>
        <taxon>Cephaloboidea</taxon>
        <taxon>Cephalobidae</taxon>
        <taxon>Acrobeloides</taxon>
    </lineage>
</organism>
<feature type="compositionally biased region" description="Acidic residues" evidence="1">
    <location>
        <begin position="106"/>
        <end position="117"/>
    </location>
</feature>
<feature type="compositionally biased region" description="Basic residues" evidence="1">
    <location>
        <begin position="312"/>
        <end position="322"/>
    </location>
</feature>
<evidence type="ECO:0000256" key="1">
    <source>
        <dbReference type="SAM" id="MobiDB-lite"/>
    </source>
</evidence>
<sequence length="447" mass="50607">MQLAICILSGIGEFRNAVREALTTTQRPKRAVPSGENVEPLPLSVENQQQPQVTRLAAEVEAGLPPLATTYETKKDTRSVERVATEKDGTQQQAEDPLVPPHVVDDEMTEDGEEEETNKEPPQHYYMQFKPYEWQSEVMWTESEYKSKFATFIRRMPDANVMANMTFSGFAYHMDRLAKTIEEEIHFQYLEDKERFMCYITNDNILSLELSDQLAYILGYSTPEIQNNSISNYPIDLQGGMDSLFIYAPGLVQPSIVSDALAPLLRIVVVRGALGDIAKGDQPKEAIKVHTREGLHNLMSKAANKLQSGSGRRPKKKKKRQTGRGSVVHTYSPVKARRKRSRHSMSGDSGERSIEVFTIDPTNISINKSGYRELIPQNTVTQEGPFEFHAYSDNQWFDLAKVYVSLVFSIDKKEGSEWKPIEKDKDKDIGVVQTLGQSFFEVVKVFV</sequence>
<evidence type="ECO:0000313" key="2">
    <source>
        <dbReference type="Proteomes" id="UP000887540"/>
    </source>
</evidence>
<dbReference type="Proteomes" id="UP000887540">
    <property type="component" value="Unplaced"/>
</dbReference>
<feature type="region of interest" description="Disordered" evidence="1">
    <location>
        <begin position="73"/>
        <end position="120"/>
    </location>
</feature>
<evidence type="ECO:0000313" key="3">
    <source>
        <dbReference type="WBParaSite" id="ACRNAN_scaffold432.g18078.t1"/>
    </source>
</evidence>
<reference evidence="3" key="1">
    <citation type="submission" date="2022-11" db="UniProtKB">
        <authorList>
            <consortium name="WormBaseParasite"/>
        </authorList>
    </citation>
    <scope>IDENTIFICATION</scope>
</reference>
<feature type="region of interest" description="Disordered" evidence="1">
    <location>
        <begin position="299"/>
        <end position="352"/>
    </location>
</feature>
<dbReference type="WBParaSite" id="ACRNAN_scaffold432.g18078.t1">
    <property type="protein sequence ID" value="ACRNAN_scaffold432.g18078.t1"/>
    <property type="gene ID" value="ACRNAN_scaffold432.g18078"/>
</dbReference>
<feature type="compositionally biased region" description="Basic and acidic residues" evidence="1">
    <location>
        <begin position="73"/>
        <end position="89"/>
    </location>
</feature>
<accession>A0A914DYA1</accession>
<name>A0A914DYA1_9BILA</name>
<protein>
    <submittedName>
        <fullName evidence="3">PAS domain-containing protein</fullName>
    </submittedName>
</protein>